<reference evidence="3 4" key="1">
    <citation type="journal article" date="2010" name="Science">
        <title>Genomic analysis of organismal complexity in the multicellular green alga Volvox carteri.</title>
        <authorList>
            <person name="Prochnik S.E."/>
            <person name="Umen J."/>
            <person name="Nedelcu A.M."/>
            <person name="Hallmann A."/>
            <person name="Miller S.M."/>
            <person name="Nishii I."/>
            <person name="Ferris P."/>
            <person name="Kuo A."/>
            <person name="Mitros T."/>
            <person name="Fritz-Laylin L.K."/>
            <person name="Hellsten U."/>
            <person name="Chapman J."/>
            <person name="Simakov O."/>
            <person name="Rensing S.A."/>
            <person name="Terry A."/>
            <person name="Pangilinan J."/>
            <person name="Kapitonov V."/>
            <person name="Jurka J."/>
            <person name="Salamov A."/>
            <person name="Shapiro H."/>
            <person name="Schmutz J."/>
            <person name="Grimwood J."/>
            <person name="Lindquist E."/>
            <person name="Lucas S."/>
            <person name="Grigoriev I.V."/>
            <person name="Schmitt R."/>
            <person name="Kirk D."/>
            <person name="Rokhsar D.S."/>
        </authorList>
    </citation>
    <scope>NUCLEOTIDE SEQUENCE [LARGE SCALE GENOMIC DNA]</scope>
    <source>
        <strain evidence="4">f. Nagariensis / Eve</strain>
    </source>
</reference>
<dbReference type="OrthoDB" id="26525at2759"/>
<evidence type="ECO:0000259" key="2">
    <source>
        <dbReference type="PROSITE" id="PS50222"/>
    </source>
</evidence>
<dbReference type="InterPro" id="IPR011992">
    <property type="entry name" value="EF-hand-dom_pair"/>
</dbReference>
<evidence type="ECO:0000256" key="1">
    <source>
        <dbReference type="ARBA" id="ARBA00022837"/>
    </source>
</evidence>
<organism evidence="4">
    <name type="scientific">Volvox carteri f. nagariensis</name>
    <dbReference type="NCBI Taxonomy" id="3068"/>
    <lineage>
        <taxon>Eukaryota</taxon>
        <taxon>Viridiplantae</taxon>
        <taxon>Chlorophyta</taxon>
        <taxon>core chlorophytes</taxon>
        <taxon>Chlorophyceae</taxon>
        <taxon>CS clade</taxon>
        <taxon>Chlamydomonadales</taxon>
        <taxon>Volvocaceae</taxon>
        <taxon>Volvox</taxon>
    </lineage>
</organism>
<dbReference type="EMBL" id="GL378357">
    <property type="protein sequence ID" value="EFJ45481.1"/>
    <property type="molecule type" value="Genomic_DNA"/>
</dbReference>
<dbReference type="RefSeq" id="XP_002953508.1">
    <property type="nucleotide sequence ID" value="XM_002953462.1"/>
</dbReference>
<feature type="domain" description="EF-hand" evidence="2">
    <location>
        <begin position="121"/>
        <end position="153"/>
    </location>
</feature>
<dbReference type="Proteomes" id="UP000001058">
    <property type="component" value="Unassembled WGS sequence"/>
</dbReference>
<dbReference type="AlphaFoldDB" id="D8U4D3"/>
<dbReference type="eggNOG" id="KOG0027">
    <property type="taxonomic scope" value="Eukaryota"/>
</dbReference>
<dbReference type="SUPFAM" id="SSF47473">
    <property type="entry name" value="EF-hand"/>
    <property type="match status" value="1"/>
</dbReference>
<dbReference type="InterPro" id="IPR018247">
    <property type="entry name" value="EF_Hand_1_Ca_BS"/>
</dbReference>
<dbReference type="PANTHER" id="PTHR10827:SF85">
    <property type="entry name" value="CALCIUM-BINDING PROTEIN"/>
    <property type="match status" value="1"/>
</dbReference>
<evidence type="ECO:0000313" key="3">
    <source>
        <dbReference type="EMBL" id="EFJ45481.1"/>
    </source>
</evidence>
<accession>D8U4D3</accession>
<dbReference type="STRING" id="3068.D8U4D3"/>
<dbReference type="FunCoup" id="D8U4D3">
    <property type="interactions" value="1"/>
</dbReference>
<evidence type="ECO:0000313" key="4">
    <source>
        <dbReference type="Proteomes" id="UP000001058"/>
    </source>
</evidence>
<dbReference type="Pfam" id="PF13499">
    <property type="entry name" value="EF-hand_7"/>
    <property type="match status" value="1"/>
</dbReference>
<dbReference type="Gene3D" id="1.10.238.10">
    <property type="entry name" value="EF-hand"/>
    <property type="match status" value="2"/>
</dbReference>
<sequence>MTAADNDGRVTVKELMGAFKETTLREHALSAFKSIDLNKNCVLTFSEYMRRIFPYANDREFKVMLSWVKPAQGEQQEPTFEPTAEQRKEIATMFKRMDANKDGVLEVNELVAASAVFGYDESEVMELFNNTDKNMNGLISFDEFIQLMKVSYI</sequence>
<keyword evidence="1" id="KW-0106">Calcium</keyword>
<dbReference type="GO" id="GO:0005509">
    <property type="term" value="F:calcium ion binding"/>
    <property type="evidence" value="ECO:0007669"/>
    <property type="project" value="InterPro"/>
</dbReference>
<protein>
    <recommendedName>
        <fullName evidence="2">EF-hand domain-containing protein</fullName>
    </recommendedName>
</protein>
<dbReference type="KEGG" id="vcn:VOLCADRAFT_94189"/>
<name>D8U4D3_VOLCA</name>
<dbReference type="PROSITE" id="PS00018">
    <property type="entry name" value="EF_HAND_1"/>
    <property type="match status" value="2"/>
</dbReference>
<dbReference type="PANTHER" id="PTHR10827">
    <property type="entry name" value="RETICULOCALBIN"/>
    <property type="match status" value="1"/>
</dbReference>
<dbReference type="SMART" id="SM00054">
    <property type="entry name" value="EFh"/>
    <property type="match status" value="3"/>
</dbReference>
<dbReference type="CDD" id="cd00051">
    <property type="entry name" value="EFh"/>
    <property type="match status" value="1"/>
</dbReference>
<proteinExistence type="predicted"/>
<dbReference type="GeneID" id="9622430"/>
<feature type="domain" description="EF-hand" evidence="2">
    <location>
        <begin position="85"/>
        <end position="120"/>
    </location>
</feature>
<dbReference type="InterPro" id="IPR002048">
    <property type="entry name" value="EF_hand_dom"/>
</dbReference>
<gene>
    <name evidence="3" type="ORF">VOLCADRAFT_94189</name>
</gene>
<keyword evidence="4" id="KW-1185">Reference proteome</keyword>
<dbReference type="PROSITE" id="PS50222">
    <property type="entry name" value="EF_HAND_2"/>
    <property type="match status" value="2"/>
</dbReference>
<dbReference type="InParanoid" id="D8U4D3"/>